<sequence>MTQMPANPFQSLVIVAWRRADFLVHEIARALGLGLTPCRPFLLRPVRARLAADLARFEALVRRLLVLMVLEQALPAFTPRAPAMGAPAGKGRPPAPRRYLAVPAFRLADPAPRTVSTPPPRRPAGGLRPRILRLDQPLPPPDPWEYAPRADQLVPSQPLVRRLAALCAVFDDPAHHLTRMARFLARTRATPSAPRYRLAPLPPAARARRVPQDEREAMRQVHTEACAQLARFDTS</sequence>
<accession>A0A059FPK8</accession>
<organism evidence="2 3">
    <name type="scientific">Hyphomonas johnsonii MHS-2</name>
    <dbReference type="NCBI Taxonomy" id="1280950"/>
    <lineage>
        <taxon>Bacteria</taxon>
        <taxon>Pseudomonadati</taxon>
        <taxon>Pseudomonadota</taxon>
        <taxon>Alphaproteobacteria</taxon>
        <taxon>Hyphomonadales</taxon>
        <taxon>Hyphomonadaceae</taxon>
        <taxon>Hyphomonas</taxon>
    </lineage>
</organism>
<dbReference type="PATRIC" id="fig|1280950.3.peg.2102"/>
<reference evidence="2 3" key="1">
    <citation type="journal article" date="2014" name="Antonie Van Leeuwenhoek">
        <title>Hyphomonas beringensis sp. nov. and Hyphomonas chukchiensis sp. nov., isolated from surface seawater of the Bering Sea and Chukchi Sea.</title>
        <authorList>
            <person name="Li C."/>
            <person name="Lai Q."/>
            <person name="Li G."/>
            <person name="Dong C."/>
            <person name="Wang J."/>
            <person name="Liao Y."/>
            <person name="Shao Z."/>
        </authorList>
    </citation>
    <scope>NUCLEOTIDE SEQUENCE [LARGE SCALE GENOMIC DNA]</scope>
    <source>
        <strain evidence="2 3">MHS-2</strain>
    </source>
</reference>
<evidence type="ECO:0000313" key="2">
    <source>
        <dbReference type="EMBL" id="KCZ92461.1"/>
    </source>
</evidence>
<dbReference type="OrthoDB" id="7618448at2"/>
<dbReference type="RefSeq" id="WP_035616692.1">
    <property type="nucleotide sequence ID" value="NZ_ARYK01000004.1"/>
</dbReference>
<protein>
    <submittedName>
        <fullName evidence="2">Uncharacterized protein</fullName>
    </submittedName>
</protein>
<dbReference type="Proteomes" id="UP000025171">
    <property type="component" value="Unassembled WGS sequence"/>
</dbReference>
<name>A0A059FPK8_9PROT</name>
<keyword evidence="3" id="KW-1185">Reference proteome</keyword>
<dbReference type="AlphaFoldDB" id="A0A059FPK8"/>
<feature type="region of interest" description="Disordered" evidence="1">
    <location>
        <begin position="111"/>
        <end position="132"/>
    </location>
</feature>
<evidence type="ECO:0000313" key="3">
    <source>
        <dbReference type="Proteomes" id="UP000025171"/>
    </source>
</evidence>
<comment type="caution">
    <text evidence="2">The sequence shown here is derived from an EMBL/GenBank/DDBJ whole genome shotgun (WGS) entry which is preliminary data.</text>
</comment>
<gene>
    <name evidence="2" type="ORF">HJO_10509</name>
</gene>
<evidence type="ECO:0000256" key="1">
    <source>
        <dbReference type="SAM" id="MobiDB-lite"/>
    </source>
</evidence>
<proteinExistence type="predicted"/>
<dbReference type="EMBL" id="ARYK01000004">
    <property type="protein sequence ID" value="KCZ92461.1"/>
    <property type="molecule type" value="Genomic_DNA"/>
</dbReference>